<dbReference type="PROSITE" id="PS50405">
    <property type="entry name" value="GST_CTER"/>
    <property type="match status" value="1"/>
</dbReference>
<protein>
    <recommendedName>
        <fullName evidence="4">Glutathione transferase</fullName>
    </recommendedName>
</protein>
<sequence length="215" mass="23216">MAAAAPRFALRYFPFGGRGAQCRAILHEAGVAWENVAVNKEMFGKMREEAPAGFAPFKSLPSLEDRETGMVLAQGAAIMQYIGRLATPPLTPTDAAADARAMEITLAAEDLRIKFFAAPLTDGTDEDRAAFKKDHIDGRFGPAFEKLLTDNGGGDGFFVGDSLTYADLAVWQVLDVLCGKVPGLLDGFPKLAAFVDRINARESIVALKGDRSKWF</sequence>
<dbReference type="Gene3D" id="1.20.1050.10">
    <property type="match status" value="1"/>
</dbReference>
<dbReference type="AlphaFoldDB" id="A0A7S1C7A7"/>
<dbReference type="GO" id="GO:0006749">
    <property type="term" value="P:glutathione metabolic process"/>
    <property type="evidence" value="ECO:0007669"/>
    <property type="project" value="TreeGrafter"/>
</dbReference>
<dbReference type="InterPro" id="IPR036249">
    <property type="entry name" value="Thioredoxin-like_sf"/>
</dbReference>
<evidence type="ECO:0000259" key="2">
    <source>
        <dbReference type="PROSITE" id="PS50405"/>
    </source>
</evidence>
<accession>A0A7S1C7A7</accession>
<dbReference type="SFLD" id="SFLDS00019">
    <property type="entry name" value="Glutathione_Transferase_(cytos"/>
    <property type="match status" value="1"/>
</dbReference>
<reference evidence="3" key="1">
    <citation type="submission" date="2021-01" db="EMBL/GenBank/DDBJ databases">
        <authorList>
            <person name="Corre E."/>
            <person name="Pelletier E."/>
            <person name="Niang G."/>
            <person name="Scheremetjew M."/>
            <person name="Finn R."/>
            <person name="Kale V."/>
            <person name="Holt S."/>
            <person name="Cochrane G."/>
            <person name="Meng A."/>
            <person name="Brown T."/>
            <person name="Cohen L."/>
        </authorList>
    </citation>
    <scope>NUCLEOTIDE SEQUENCE</scope>
    <source>
        <strain evidence="3">Ms1</strain>
    </source>
</reference>
<dbReference type="InterPro" id="IPR040079">
    <property type="entry name" value="Glutathione_S-Trfase"/>
</dbReference>
<dbReference type="Pfam" id="PF02798">
    <property type="entry name" value="GST_N"/>
    <property type="match status" value="1"/>
</dbReference>
<gene>
    <name evidence="3" type="ORF">BSP0115_LOCUS3468</name>
</gene>
<dbReference type="PANTHER" id="PTHR11571">
    <property type="entry name" value="GLUTATHIONE S-TRANSFERASE"/>
    <property type="match status" value="1"/>
</dbReference>
<evidence type="ECO:0000313" key="3">
    <source>
        <dbReference type="EMBL" id="CAD8910264.1"/>
    </source>
</evidence>
<organism evidence="3">
    <name type="scientific">Bicosoecida sp. CB-2014</name>
    <dbReference type="NCBI Taxonomy" id="1486930"/>
    <lineage>
        <taxon>Eukaryota</taxon>
        <taxon>Sar</taxon>
        <taxon>Stramenopiles</taxon>
        <taxon>Bigyra</taxon>
        <taxon>Opalozoa</taxon>
        <taxon>Bicosoecida</taxon>
    </lineage>
</organism>
<dbReference type="PROSITE" id="PS50404">
    <property type="entry name" value="GST_NTER"/>
    <property type="match status" value="1"/>
</dbReference>
<proteinExistence type="predicted"/>
<dbReference type="GO" id="GO:0004364">
    <property type="term" value="F:glutathione transferase activity"/>
    <property type="evidence" value="ECO:0007669"/>
    <property type="project" value="TreeGrafter"/>
</dbReference>
<feature type="domain" description="GST C-terminal" evidence="2">
    <location>
        <begin position="94"/>
        <end position="215"/>
    </location>
</feature>
<dbReference type="EMBL" id="HBFS01005136">
    <property type="protein sequence ID" value="CAD8910264.1"/>
    <property type="molecule type" value="Transcribed_RNA"/>
</dbReference>
<dbReference type="Gene3D" id="3.40.30.10">
    <property type="entry name" value="Glutaredoxin"/>
    <property type="match status" value="1"/>
</dbReference>
<dbReference type="InterPro" id="IPR050213">
    <property type="entry name" value="GST_superfamily"/>
</dbReference>
<name>A0A7S1C7A7_9STRA</name>
<evidence type="ECO:0000259" key="1">
    <source>
        <dbReference type="PROSITE" id="PS50404"/>
    </source>
</evidence>
<dbReference type="Pfam" id="PF14497">
    <property type="entry name" value="GST_C_3"/>
    <property type="match status" value="1"/>
</dbReference>
<dbReference type="InterPro" id="IPR004046">
    <property type="entry name" value="GST_C"/>
</dbReference>
<dbReference type="InterPro" id="IPR036282">
    <property type="entry name" value="Glutathione-S-Trfase_C_sf"/>
</dbReference>
<dbReference type="SUPFAM" id="SSF52833">
    <property type="entry name" value="Thioredoxin-like"/>
    <property type="match status" value="1"/>
</dbReference>
<evidence type="ECO:0008006" key="4">
    <source>
        <dbReference type="Google" id="ProtNLM"/>
    </source>
</evidence>
<dbReference type="InterPro" id="IPR010987">
    <property type="entry name" value="Glutathione-S-Trfase_C-like"/>
</dbReference>
<dbReference type="InterPro" id="IPR004045">
    <property type="entry name" value="Glutathione_S-Trfase_N"/>
</dbReference>
<feature type="domain" description="GST N-terminal" evidence="1">
    <location>
        <begin position="6"/>
        <end position="90"/>
    </location>
</feature>
<dbReference type="SUPFAM" id="SSF47616">
    <property type="entry name" value="GST C-terminal domain-like"/>
    <property type="match status" value="1"/>
</dbReference>